<evidence type="ECO:0000313" key="2">
    <source>
        <dbReference type="Proteomes" id="UP001432322"/>
    </source>
</evidence>
<comment type="caution">
    <text evidence="1">The sequence shown here is derived from an EMBL/GenBank/DDBJ whole genome shotgun (WGS) entry which is preliminary data.</text>
</comment>
<protein>
    <submittedName>
        <fullName evidence="1">Uncharacterized protein</fullName>
    </submittedName>
</protein>
<reference evidence="1" key="1">
    <citation type="submission" date="2023-10" db="EMBL/GenBank/DDBJ databases">
        <title>Genome assembly of Pristionchus species.</title>
        <authorList>
            <person name="Yoshida K."/>
            <person name="Sommer R.J."/>
        </authorList>
    </citation>
    <scope>NUCLEOTIDE SEQUENCE</scope>
    <source>
        <strain evidence="1">RS5133</strain>
    </source>
</reference>
<proteinExistence type="predicted"/>
<dbReference type="AlphaFoldDB" id="A0AAV5WQV7"/>
<feature type="non-terminal residue" evidence="1">
    <location>
        <position position="157"/>
    </location>
</feature>
<name>A0AAV5WQV7_9BILA</name>
<accession>A0AAV5WQV7</accession>
<keyword evidence="2" id="KW-1185">Reference proteome</keyword>
<dbReference type="EMBL" id="BTSY01000006">
    <property type="protein sequence ID" value="GMT32124.1"/>
    <property type="molecule type" value="Genomic_DNA"/>
</dbReference>
<gene>
    <name evidence="1" type="ORF">PFISCL1PPCAC_23421</name>
</gene>
<organism evidence="1 2">
    <name type="scientific">Pristionchus fissidentatus</name>
    <dbReference type="NCBI Taxonomy" id="1538716"/>
    <lineage>
        <taxon>Eukaryota</taxon>
        <taxon>Metazoa</taxon>
        <taxon>Ecdysozoa</taxon>
        <taxon>Nematoda</taxon>
        <taxon>Chromadorea</taxon>
        <taxon>Rhabditida</taxon>
        <taxon>Rhabditina</taxon>
        <taxon>Diplogasteromorpha</taxon>
        <taxon>Diplogasteroidea</taxon>
        <taxon>Neodiplogasteridae</taxon>
        <taxon>Pristionchus</taxon>
    </lineage>
</organism>
<evidence type="ECO:0000313" key="1">
    <source>
        <dbReference type="EMBL" id="GMT32124.1"/>
    </source>
</evidence>
<sequence length="157" mass="17845">MGACSSSEVSPATSLTVSLPEKNGAPQPLLYLTEEEKKLLEKHFRGTLLIQRPEMYHKTMLSCINASPKMNEIIACQQYCMRDLTKWPKLNKIFTLPTSNMDSNRTFSTFGDSNDSQLERLSLDSEEEKSALLKAFSTLNEFIVDALYSSFYEEKKL</sequence>
<dbReference type="Proteomes" id="UP001432322">
    <property type="component" value="Unassembled WGS sequence"/>
</dbReference>